<evidence type="ECO:0000313" key="2">
    <source>
        <dbReference type="EMBL" id="OGZ61570.1"/>
    </source>
</evidence>
<reference evidence="2 3" key="1">
    <citation type="journal article" date="2016" name="Nat. Commun.">
        <title>Thousands of microbial genomes shed light on interconnected biogeochemical processes in an aquifer system.</title>
        <authorList>
            <person name="Anantharaman K."/>
            <person name="Brown C.T."/>
            <person name="Hug L.A."/>
            <person name="Sharon I."/>
            <person name="Castelle C.J."/>
            <person name="Probst A.J."/>
            <person name="Thomas B.C."/>
            <person name="Singh A."/>
            <person name="Wilkins M.J."/>
            <person name="Karaoz U."/>
            <person name="Brodie E.L."/>
            <person name="Williams K.H."/>
            <person name="Hubbard S.S."/>
            <person name="Banfield J.F."/>
        </authorList>
    </citation>
    <scope>NUCLEOTIDE SEQUENCE [LARGE SCALE GENOMIC DNA]</scope>
</reference>
<evidence type="ECO:0000259" key="1">
    <source>
        <dbReference type="Pfam" id="PF01882"/>
    </source>
</evidence>
<name>A0A1G2HH28_9BACT</name>
<sequence>MSISKDELEALRIEARNFGIDLSQVPIVGGSYFGDWDSIFSGRGMEMTEIREFKPGDSIENIDPILSAKKRKPMVVDRVETRELRALVVYDFSRSMFLRDKIRSSFAAASIVVFSTLNQSIATGLWGLAGNYEIVQQLGVGSDQYRRAISLMEDVICDFKKSRTKRLSLSYWQEALPIGSFIFIISDFLGDDSFFTRLLDSYFQDYIVVPIVVQDELEYTFPDIAQRGRELVFTDVSTGAHSGISLGRKNIGRIRAEHEERFSRLRARLESKALRFAHVSEFDFSKIRKELQGVLSKPYVR</sequence>
<dbReference type="Proteomes" id="UP000176770">
    <property type="component" value="Unassembled WGS sequence"/>
</dbReference>
<comment type="caution">
    <text evidence="2">The sequence shown here is derived from an EMBL/GenBank/DDBJ whole genome shotgun (WGS) entry which is preliminary data.</text>
</comment>
<dbReference type="AlphaFoldDB" id="A0A1G2HH28"/>
<evidence type="ECO:0000313" key="3">
    <source>
        <dbReference type="Proteomes" id="UP000176770"/>
    </source>
</evidence>
<proteinExistence type="predicted"/>
<protein>
    <recommendedName>
        <fullName evidence="1">DUF58 domain-containing protein</fullName>
    </recommendedName>
</protein>
<dbReference type="PANTHER" id="PTHR33608">
    <property type="entry name" value="BLL2464 PROTEIN"/>
    <property type="match status" value="1"/>
</dbReference>
<feature type="domain" description="DUF58" evidence="1">
    <location>
        <begin position="49"/>
        <end position="261"/>
    </location>
</feature>
<gene>
    <name evidence="2" type="ORF">A3F94_00315</name>
</gene>
<dbReference type="InterPro" id="IPR002881">
    <property type="entry name" value="DUF58"/>
</dbReference>
<dbReference type="Pfam" id="PF01882">
    <property type="entry name" value="DUF58"/>
    <property type="match status" value="1"/>
</dbReference>
<dbReference type="PANTHER" id="PTHR33608:SF6">
    <property type="entry name" value="BLL2464 PROTEIN"/>
    <property type="match status" value="1"/>
</dbReference>
<dbReference type="STRING" id="1802165.A3F94_00315"/>
<dbReference type="EMBL" id="MHOK01000021">
    <property type="protein sequence ID" value="OGZ61570.1"/>
    <property type="molecule type" value="Genomic_DNA"/>
</dbReference>
<organism evidence="2 3">
    <name type="scientific">Candidatus Spechtbacteria bacterium RIFCSPLOWO2_12_FULL_38_22</name>
    <dbReference type="NCBI Taxonomy" id="1802165"/>
    <lineage>
        <taxon>Bacteria</taxon>
        <taxon>Candidatus Spechtiibacteriota</taxon>
    </lineage>
</organism>
<accession>A0A1G2HH28</accession>